<sequence length="301" mass="33747">MDANALRIEGKPIDSYTDSGVYDASYYYSMSAEDHTQSPSQRDWNRYPTLANNGRTTPSQHHMTDPQARFRLTLPTDEMETDQSLSDDPAYDPVQIPIQKSCQSAEPADMSDMLLLAWVLLMRRYNGDHEIHFSWGYTEGGAGTVSTGLIGVQRDCLVADVLESIRLLRDQSPFSVDYVTETSESYIYFNNASLTSNGRSNWTYRIEVRECESLECDQTLWLKPSWDHRVMGKPLADALLSSFKGILRAVFSNSTQLVAEILGMNEQDVEVLRPDLSRTSSYSSFKSAGSPSRGMSVGIEA</sequence>
<dbReference type="OrthoDB" id="3478887at2759"/>
<gene>
    <name evidence="2" type="ORF">RAG0_08740</name>
</gene>
<evidence type="ECO:0000313" key="3">
    <source>
        <dbReference type="Proteomes" id="UP000178912"/>
    </source>
</evidence>
<organism evidence="2 3">
    <name type="scientific">Rhynchosporium agropyri</name>
    <dbReference type="NCBI Taxonomy" id="914238"/>
    <lineage>
        <taxon>Eukaryota</taxon>
        <taxon>Fungi</taxon>
        <taxon>Dikarya</taxon>
        <taxon>Ascomycota</taxon>
        <taxon>Pezizomycotina</taxon>
        <taxon>Leotiomycetes</taxon>
        <taxon>Helotiales</taxon>
        <taxon>Ploettnerulaceae</taxon>
        <taxon>Rhynchosporium</taxon>
    </lineage>
</organism>
<dbReference type="Proteomes" id="UP000178912">
    <property type="component" value="Unassembled WGS sequence"/>
</dbReference>
<dbReference type="EMBL" id="FJUX01000048">
    <property type="protein sequence ID" value="CZT00865.1"/>
    <property type="molecule type" value="Genomic_DNA"/>
</dbReference>
<feature type="compositionally biased region" description="Polar residues" evidence="1">
    <location>
        <begin position="280"/>
        <end position="290"/>
    </location>
</feature>
<name>A0A1E1KS76_9HELO</name>
<evidence type="ECO:0000313" key="2">
    <source>
        <dbReference type="EMBL" id="CZT00865.1"/>
    </source>
</evidence>
<reference evidence="3" key="1">
    <citation type="submission" date="2016-03" db="EMBL/GenBank/DDBJ databases">
        <authorList>
            <person name="Guldener U."/>
        </authorList>
    </citation>
    <scope>NUCLEOTIDE SEQUENCE [LARGE SCALE GENOMIC DNA]</scope>
    <source>
        <strain evidence="3">04CH-RAC-A.6.1</strain>
    </source>
</reference>
<keyword evidence="3" id="KW-1185">Reference proteome</keyword>
<dbReference type="AlphaFoldDB" id="A0A1E1KS76"/>
<proteinExistence type="predicted"/>
<protein>
    <submittedName>
        <fullName evidence="2">Uncharacterized protein</fullName>
    </submittedName>
</protein>
<feature type="region of interest" description="Disordered" evidence="1">
    <location>
        <begin position="280"/>
        <end position="301"/>
    </location>
</feature>
<evidence type="ECO:0000256" key="1">
    <source>
        <dbReference type="SAM" id="MobiDB-lite"/>
    </source>
</evidence>
<accession>A0A1E1KS76</accession>